<dbReference type="SUPFAM" id="SSF53383">
    <property type="entry name" value="PLP-dependent transferases"/>
    <property type="match status" value="1"/>
</dbReference>
<dbReference type="InterPro" id="IPR004839">
    <property type="entry name" value="Aminotransferase_I/II_large"/>
</dbReference>
<keyword evidence="1" id="KW-0663">Pyridoxal phosphate</keyword>
<dbReference type="Gene3D" id="3.40.640.10">
    <property type="entry name" value="Type I PLP-dependent aspartate aminotransferase-like (Major domain)"/>
    <property type="match status" value="1"/>
</dbReference>
<evidence type="ECO:0000313" key="4">
    <source>
        <dbReference type="Proteomes" id="UP000030762"/>
    </source>
</evidence>
<organism evidence="3 4">
    <name type="scientific">Saprolegnia diclina (strain VS20)</name>
    <dbReference type="NCBI Taxonomy" id="1156394"/>
    <lineage>
        <taxon>Eukaryota</taxon>
        <taxon>Sar</taxon>
        <taxon>Stramenopiles</taxon>
        <taxon>Oomycota</taxon>
        <taxon>Saprolegniomycetes</taxon>
        <taxon>Saprolegniales</taxon>
        <taxon>Saprolegniaceae</taxon>
        <taxon>Saprolegnia</taxon>
    </lineage>
</organism>
<name>T0PXN5_SAPDV</name>
<accession>T0PXN5</accession>
<dbReference type="AlphaFoldDB" id="T0PXN5"/>
<proteinExistence type="predicted"/>
<dbReference type="STRING" id="1156394.T0PXN5"/>
<dbReference type="EMBL" id="JH767217">
    <property type="protein sequence ID" value="EQC26986.1"/>
    <property type="molecule type" value="Genomic_DNA"/>
</dbReference>
<feature type="domain" description="Aminotransferase class I/classII large" evidence="2">
    <location>
        <begin position="60"/>
        <end position="414"/>
    </location>
</feature>
<dbReference type="RefSeq" id="XP_008619588.1">
    <property type="nucleotide sequence ID" value="XM_008621366.1"/>
</dbReference>
<dbReference type="InParanoid" id="T0PXN5"/>
<dbReference type="eggNOG" id="KOG0256">
    <property type="taxonomic scope" value="Eukaryota"/>
</dbReference>
<gene>
    <name evidence="3" type="ORF">SDRG_15200</name>
</gene>
<dbReference type="InterPro" id="IPR015421">
    <property type="entry name" value="PyrdxlP-dep_Trfase_major"/>
</dbReference>
<protein>
    <recommendedName>
        <fullName evidence="2">Aminotransferase class I/classII large domain-containing protein</fullName>
    </recommendedName>
</protein>
<evidence type="ECO:0000259" key="2">
    <source>
        <dbReference type="Pfam" id="PF00155"/>
    </source>
</evidence>
<dbReference type="OrthoDB" id="691673at2759"/>
<dbReference type="GO" id="GO:0008483">
    <property type="term" value="F:transaminase activity"/>
    <property type="evidence" value="ECO:0007669"/>
    <property type="project" value="TreeGrafter"/>
</dbReference>
<keyword evidence="4" id="KW-1185">Reference proteome</keyword>
<dbReference type="CDD" id="cd00609">
    <property type="entry name" value="AAT_like"/>
    <property type="match status" value="1"/>
</dbReference>
<dbReference type="InterPro" id="IPR015424">
    <property type="entry name" value="PyrdxlP-dep_Trfase"/>
</dbReference>
<dbReference type="GeneID" id="19955927"/>
<dbReference type="PANTHER" id="PTHR43795">
    <property type="entry name" value="BIFUNCTIONAL ASPARTATE AMINOTRANSFERASE AND GLUTAMATE/ASPARTATE-PREPHENATE AMINOTRANSFERASE-RELATED"/>
    <property type="match status" value="1"/>
</dbReference>
<reference evidence="3 4" key="1">
    <citation type="submission" date="2012-04" db="EMBL/GenBank/DDBJ databases">
        <title>The Genome Sequence of Saprolegnia declina VS20.</title>
        <authorList>
            <consortium name="The Broad Institute Genome Sequencing Platform"/>
            <person name="Russ C."/>
            <person name="Nusbaum C."/>
            <person name="Tyler B."/>
            <person name="van West P."/>
            <person name="Dieguez-Uribeondo J."/>
            <person name="de Bruijn I."/>
            <person name="Tripathy S."/>
            <person name="Jiang R."/>
            <person name="Young S.K."/>
            <person name="Zeng Q."/>
            <person name="Gargeya S."/>
            <person name="Fitzgerald M."/>
            <person name="Haas B."/>
            <person name="Abouelleil A."/>
            <person name="Alvarado L."/>
            <person name="Arachchi H.M."/>
            <person name="Berlin A."/>
            <person name="Chapman S.B."/>
            <person name="Goldberg J."/>
            <person name="Griggs A."/>
            <person name="Gujja S."/>
            <person name="Hansen M."/>
            <person name="Howarth C."/>
            <person name="Imamovic A."/>
            <person name="Larimer J."/>
            <person name="McCowen C."/>
            <person name="Montmayeur A."/>
            <person name="Murphy C."/>
            <person name="Neiman D."/>
            <person name="Pearson M."/>
            <person name="Priest M."/>
            <person name="Roberts A."/>
            <person name="Saif S."/>
            <person name="Shea T."/>
            <person name="Sisk P."/>
            <person name="Sykes S."/>
            <person name="Wortman J."/>
            <person name="Nusbaum C."/>
            <person name="Birren B."/>
        </authorList>
    </citation>
    <scope>NUCLEOTIDE SEQUENCE [LARGE SCALE GENOMIC DNA]</scope>
    <source>
        <strain evidence="3 4">VS20</strain>
    </source>
</reference>
<sequence length="434" mass="46263">MAGLSTRGQRALQPALSYWAMTMEAMKDHATEANLDGYVAVSVAENRILNAPKFIGKLHDSLAGVDKSALGYDDFTGRAGFKDAYASFINATLLPSPLSTNGIDPTHLCVSSGAGSLLAHLSSLLHDDGDGLLLPTPTYGALYNDFSVVAGTKVLDVPMMSSYDLSLSAFDAAYDRAVAAGTSPKSVVVLNPDNPLGRIRSADTIRALADWCAAKRLHLIVDEIYANSVHTPENSVDAFESAIASLGTVDAATGHVRLPSHVHVIWGFSKDWATSGLRVGVLHSSNDDVRQALSNVLYFSGVPNVLLDSLATMLRDLPWCKAYLAENNALLRSSYAAIAAVLEAHNVPYVPAAAGMFVWIDLRAFLEAPTFAAEQALTQALFVHAKIIMTPGEAQHAPAPGYYRICFATTTPTIAAHGLDRALTYLRSQTSLTS</sequence>
<dbReference type="PANTHER" id="PTHR43795:SF39">
    <property type="entry name" value="AMINOTRANSFERASE CLASS I_CLASSII DOMAIN-CONTAINING PROTEIN"/>
    <property type="match status" value="1"/>
</dbReference>
<dbReference type="OMA" id="PYYGTFV"/>
<evidence type="ECO:0000256" key="1">
    <source>
        <dbReference type="ARBA" id="ARBA00022898"/>
    </source>
</evidence>
<dbReference type="Gene3D" id="3.90.1150.10">
    <property type="entry name" value="Aspartate Aminotransferase, domain 1"/>
    <property type="match status" value="1"/>
</dbReference>
<dbReference type="PRINTS" id="PR00753">
    <property type="entry name" value="ACCSYNTHASE"/>
</dbReference>
<dbReference type="GO" id="GO:0006520">
    <property type="term" value="P:amino acid metabolic process"/>
    <property type="evidence" value="ECO:0007669"/>
    <property type="project" value="TreeGrafter"/>
</dbReference>
<dbReference type="InterPro" id="IPR015422">
    <property type="entry name" value="PyrdxlP-dep_Trfase_small"/>
</dbReference>
<dbReference type="InterPro" id="IPR050478">
    <property type="entry name" value="Ethylene_sulfur-biosynth"/>
</dbReference>
<dbReference type="Proteomes" id="UP000030762">
    <property type="component" value="Unassembled WGS sequence"/>
</dbReference>
<evidence type="ECO:0000313" key="3">
    <source>
        <dbReference type="EMBL" id="EQC26986.1"/>
    </source>
</evidence>
<dbReference type="VEuPathDB" id="FungiDB:SDRG_15200"/>
<dbReference type="GO" id="GO:0030170">
    <property type="term" value="F:pyridoxal phosphate binding"/>
    <property type="evidence" value="ECO:0007669"/>
    <property type="project" value="InterPro"/>
</dbReference>
<dbReference type="Pfam" id="PF00155">
    <property type="entry name" value="Aminotran_1_2"/>
    <property type="match status" value="1"/>
</dbReference>